<evidence type="ECO:0000313" key="1">
    <source>
        <dbReference type="EMBL" id="KAG8082308.1"/>
    </source>
</evidence>
<dbReference type="OrthoDB" id="692521at2759"/>
<comment type="caution">
    <text evidence="1">The sequence shown here is derived from an EMBL/GenBank/DDBJ whole genome shotgun (WGS) entry which is preliminary data.</text>
</comment>
<name>A0A8J5W5R0_ZIZPA</name>
<dbReference type="PANTHER" id="PTHR46932">
    <property type="entry name" value="HEAVY METAL-ASSOCIATED ISOPRENYLATED PLANT PROTEIN 47"/>
    <property type="match status" value="1"/>
</dbReference>
<sequence>MKQKIVIKVCMRGDKMRSRAMELVAGAPGVISVAVIGDDKDRLEVKGDGVDSVCLVRCLRKKIGYACIVQVEVEVEKAKKDDDPKPTPAAGCQVCQLIVCRCHHRTPPFIGIYDETTTICSIM</sequence>
<dbReference type="PANTHER" id="PTHR46932:SF12">
    <property type="entry name" value="HEAVY METAL-ASSOCIATED ISOPRENYLATED PLANT PROTEIN 47"/>
    <property type="match status" value="1"/>
</dbReference>
<reference evidence="1" key="2">
    <citation type="submission" date="2021-02" db="EMBL/GenBank/DDBJ databases">
        <authorList>
            <person name="Kimball J.A."/>
            <person name="Haas M.W."/>
            <person name="Macchietto M."/>
            <person name="Kono T."/>
            <person name="Duquette J."/>
            <person name="Shao M."/>
        </authorList>
    </citation>
    <scope>NUCLEOTIDE SEQUENCE</scope>
    <source>
        <tissue evidence="1">Fresh leaf tissue</tissue>
    </source>
</reference>
<dbReference type="Proteomes" id="UP000729402">
    <property type="component" value="Unassembled WGS sequence"/>
</dbReference>
<dbReference type="AlphaFoldDB" id="A0A8J5W5R0"/>
<proteinExistence type="predicted"/>
<dbReference type="EMBL" id="JAAALK010000086">
    <property type="protein sequence ID" value="KAG8082308.1"/>
    <property type="molecule type" value="Genomic_DNA"/>
</dbReference>
<gene>
    <name evidence="1" type="ORF">GUJ93_ZPchr0014g46969</name>
</gene>
<organism evidence="1 2">
    <name type="scientific">Zizania palustris</name>
    <name type="common">Northern wild rice</name>
    <dbReference type="NCBI Taxonomy" id="103762"/>
    <lineage>
        <taxon>Eukaryota</taxon>
        <taxon>Viridiplantae</taxon>
        <taxon>Streptophyta</taxon>
        <taxon>Embryophyta</taxon>
        <taxon>Tracheophyta</taxon>
        <taxon>Spermatophyta</taxon>
        <taxon>Magnoliopsida</taxon>
        <taxon>Liliopsida</taxon>
        <taxon>Poales</taxon>
        <taxon>Poaceae</taxon>
        <taxon>BOP clade</taxon>
        <taxon>Oryzoideae</taxon>
        <taxon>Oryzeae</taxon>
        <taxon>Zizaniinae</taxon>
        <taxon>Zizania</taxon>
    </lineage>
</organism>
<evidence type="ECO:0008006" key="3">
    <source>
        <dbReference type="Google" id="ProtNLM"/>
    </source>
</evidence>
<keyword evidence="2" id="KW-1185">Reference proteome</keyword>
<dbReference type="InterPro" id="IPR042885">
    <property type="entry name" value="HIPP47/16"/>
</dbReference>
<accession>A0A8J5W5R0</accession>
<evidence type="ECO:0000313" key="2">
    <source>
        <dbReference type="Proteomes" id="UP000729402"/>
    </source>
</evidence>
<reference evidence="1" key="1">
    <citation type="journal article" date="2021" name="bioRxiv">
        <title>Whole Genome Assembly and Annotation of Northern Wild Rice, Zizania palustris L., Supports a Whole Genome Duplication in the Zizania Genus.</title>
        <authorList>
            <person name="Haas M."/>
            <person name="Kono T."/>
            <person name="Macchietto M."/>
            <person name="Millas R."/>
            <person name="McGilp L."/>
            <person name="Shao M."/>
            <person name="Duquette J."/>
            <person name="Hirsch C.N."/>
            <person name="Kimball J."/>
        </authorList>
    </citation>
    <scope>NUCLEOTIDE SEQUENCE</scope>
    <source>
        <tissue evidence="1">Fresh leaf tissue</tissue>
    </source>
</reference>
<protein>
    <recommendedName>
        <fullName evidence="3">HMA domain-containing protein</fullName>
    </recommendedName>
</protein>